<evidence type="ECO:0000313" key="3">
    <source>
        <dbReference type="Proteomes" id="UP000248925"/>
    </source>
</evidence>
<dbReference type="InterPro" id="IPR007921">
    <property type="entry name" value="CHAP_dom"/>
</dbReference>
<sequence length="247" mass="27201">MIFRRNFVAGCLMIPALLKGGKAFPKSRHREIISQLEYPPVVSPHPQHSQRLVATVVQARRANEIIAKTPTGPRPIDIAQTFVDRFYAKEPALISQMPPPAAPNPLIAKFFENILTPNGDVVPWCAAFANFCIHRSGRNGSGSASSQSFLEPAFRKTNSPEEGDLAIFTCFNPSTGQNLRLGHVAFFKERIDETHIKVVGGNQSAEDHASIISETVMLTADRSLRRHLPNGDYAPVIMRLSAYVSLS</sequence>
<accession>A0A2W4CW07</accession>
<evidence type="ECO:0000313" key="2">
    <source>
        <dbReference type="EMBL" id="PZM16459.1"/>
    </source>
</evidence>
<feature type="domain" description="Peptidase C51" evidence="1">
    <location>
        <begin position="120"/>
        <end position="202"/>
    </location>
</feature>
<keyword evidence="3" id="KW-1185">Reference proteome</keyword>
<comment type="caution">
    <text evidence="2">The sequence shown here is derived from an EMBL/GenBank/DDBJ whole genome shotgun (WGS) entry which is preliminary data.</text>
</comment>
<reference evidence="2 3" key="1">
    <citation type="journal article" date="2018" name="Sci. Rep.">
        <title>Rhizobium tumorigenes sp. nov., a novel plant tumorigenic bacterium isolated from cane gall tumors on thornless blackberry.</title>
        <authorList>
            <person name="Kuzmanovi N."/>
            <person name="Smalla K."/>
            <person name="Gronow S."/>
            <person name="PuBawska J."/>
        </authorList>
    </citation>
    <scope>NUCLEOTIDE SEQUENCE [LARGE SCALE GENOMIC DNA]</scope>
    <source>
        <strain evidence="2 3">CCBAU 85046</strain>
    </source>
</reference>
<dbReference type="OrthoDB" id="5395100at2"/>
<dbReference type="Pfam" id="PF05257">
    <property type="entry name" value="CHAP"/>
    <property type="match status" value="1"/>
</dbReference>
<evidence type="ECO:0000259" key="1">
    <source>
        <dbReference type="Pfam" id="PF05257"/>
    </source>
</evidence>
<dbReference type="Proteomes" id="UP000248925">
    <property type="component" value="Unassembled WGS sequence"/>
</dbReference>
<name>A0A2W4CW07_9HYPH</name>
<protein>
    <recommendedName>
        <fullName evidence="1">Peptidase C51 domain-containing protein</fullName>
    </recommendedName>
</protein>
<gene>
    <name evidence="2" type="ORF">CPY51_03760</name>
</gene>
<dbReference type="AlphaFoldDB" id="A0A2W4CW07"/>
<proteinExistence type="predicted"/>
<dbReference type="EMBL" id="PCDP01000002">
    <property type="protein sequence ID" value="PZM16459.1"/>
    <property type="molecule type" value="Genomic_DNA"/>
</dbReference>
<organism evidence="2 3">
    <name type="scientific">Rhizobium tubonense</name>
    <dbReference type="NCBI Taxonomy" id="484088"/>
    <lineage>
        <taxon>Bacteria</taxon>
        <taxon>Pseudomonadati</taxon>
        <taxon>Pseudomonadota</taxon>
        <taxon>Alphaproteobacteria</taxon>
        <taxon>Hyphomicrobiales</taxon>
        <taxon>Rhizobiaceae</taxon>
        <taxon>Rhizobium/Agrobacterium group</taxon>
        <taxon>Rhizobium</taxon>
    </lineage>
</organism>